<dbReference type="InterPro" id="IPR022291">
    <property type="entry name" value="Bacteriocin_synth_cyclodeHase"/>
</dbReference>
<dbReference type="Pfam" id="PF02624">
    <property type="entry name" value="YcaO"/>
    <property type="match status" value="1"/>
</dbReference>
<dbReference type="InterPro" id="IPR003776">
    <property type="entry name" value="YcaO-like_dom"/>
</dbReference>
<organism evidence="3 4">
    <name type="scientific">Streptomyces tirandamycinicus</name>
    <dbReference type="NCBI Taxonomy" id="2174846"/>
    <lineage>
        <taxon>Bacteria</taxon>
        <taxon>Bacillati</taxon>
        <taxon>Actinomycetota</taxon>
        <taxon>Actinomycetes</taxon>
        <taxon>Kitasatosporales</taxon>
        <taxon>Streptomycetaceae</taxon>
        <taxon>Streptomyces</taxon>
    </lineage>
</organism>
<dbReference type="OrthoDB" id="3247510at2"/>
<dbReference type="NCBIfam" id="TIGR03882">
    <property type="entry name" value="cyclo_dehyd_2"/>
    <property type="match status" value="1"/>
</dbReference>
<sequence length="854" mass="86108">MTAMPTDVKEADDAREAGSTTRGGGPATSAASPDATGAPAAAAATPGESGDGPTPFDGLAATRPRIRRDVLYTETPGGVLFHNADGGFHLTGRTAYRFASLMVPHLTGRHSLAELCAGFGAPQRRMAAELVRTLYERDFARDVPAGEDDPASGPGEAPARRYATQIAYVDHYTDRAPERFRRFRDTAVAVLGDDDVARWCALSLVRNGCAGIALGADFPEVAEEAAAAADDGCPVRTDRLPADPGWPELADYDMVVVTGAGAARRVHRLLAAGVPEGKTLIPVWTLGDLAVTGPLATAGSTGCWSCALLRLGANHDAGAAAALWSEVAGAATEPGRPAGAGPLGGPVAAMTGNLLAYEIFRIATGALPAETDRQVLLQNLQSLDVVAEPLLPHPRCSLCGPGTERGGLRAAAGAGAGAAVGAGLRAGAESGARAGAEAGVRSGARADGENPPGALPGSGPGTPPVLPGPLAAPATASVETARDAEDTVEDLNRTSTALVGAFAGVFARFDDESLTQTPLKATRLELALAPGTRRTIAAFDVHHLAGARTRALRLASETYVEHVVPVRVLAGAGTDLPAVAPAALTTGAGTATAAEVAAWVAATSLLTGERLRVPAAAVRPFGPYNRERIVLATSAGAGSGGTDAEAAGSGLLSALAHDALLRALRGTARTAPVAPDDDPELVFLLKSAVNLGIEAELLDLGEDARTGAFAVLAREAGRPAARWAVAADLTRGKACCAALRDLLGVVQLAADDPVSAAGTGDPVSVAGTGDRGAAADTGDPLVADLAAGTVTATDGPVPADAPGTTFDAVLDRLRTSGREALYVRTTPADLRSGGIATARVLLTRGGRGSGTDAR</sequence>
<dbReference type="PROSITE" id="PS51664">
    <property type="entry name" value="YCAO"/>
    <property type="match status" value="1"/>
</dbReference>
<dbReference type="GO" id="GO:0008641">
    <property type="term" value="F:ubiquitin-like modifier activating enzyme activity"/>
    <property type="evidence" value="ECO:0007669"/>
    <property type="project" value="InterPro"/>
</dbReference>
<dbReference type="AlphaFoldDB" id="A0A2S1T0Z3"/>
<feature type="region of interest" description="Disordered" evidence="1">
    <location>
        <begin position="435"/>
        <end position="487"/>
    </location>
</feature>
<dbReference type="InterPro" id="IPR035985">
    <property type="entry name" value="Ubiquitin-activating_enz"/>
</dbReference>
<dbReference type="KEGG" id="stir:DDW44_28630"/>
<feature type="compositionally biased region" description="Low complexity" evidence="1">
    <location>
        <begin position="468"/>
        <end position="477"/>
    </location>
</feature>
<dbReference type="Gene3D" id="3.40.50.720">
    <property type="entry name" value="NAD(P)-binding Rossmann-like Domain"/>
    <property type="match status" value="1"/>
</dbReference>
<evidence type="ECO:0000313" key="3">
    <source>
        <dbReference type="EMBL" id="AWI32320.1"/>
    </source>
</evidence>
<gene>
    <name evidence="3" type="ORF">DDW44_28630</name>
</gene>
<evidence type="ECO:0000259" key="2">
    <source>
        <dbReference type="PROSITE" id="PS51664"/>
    </source>
</evidence>
<accession>A0A2S1T0Z3</accession>
<name>A0A2S1T0Z3_9ACTN</name>
<dbReference type="EMBL" id="CP029188">
    <property type="protein sequence ID" value="AWI32320.1"/>
    <property type="molecule type" value="Genomic_DNA"/>
</dbReference>
<dbReference type="Proteomes" id="UP000244900">
    <property type="component" value="Chromosome"/>
</dbReference>
<reference evidence="3 4" key="1">
    <citation type="submission" date="2018-05" db="EMBL/GenBank/DDBJ databases">
        <title>Complete genome sequence of sponge-derived Streptomyces sp. HNM0039.</title>
        <authorList>
            <person name="Huang X."/>
            <person name="Zhou S."/>
        </authorList>
    </citation>
    <scope>NUCLEOTIDE SEQUENCE [LARGE SCALE GENOMIC DNA]</scope>
    <source>
        <strain evidence="3 4">HNM0039</strain>
    </source>
</reference>
<feature type="compositionally biased region" description="Low complexity" evidence="1">
    <location>
        <begin position="27"/>
        <end position="48"/>
    </location>
</feature>
<feature type="region of interest" description="Disordered" evidence="1">
    <location>
        <begin position="1"/>
        <end position="62"/>
    </location>
</feature>
<feature type="domain" description="YcaO" evidence="2">
    <location>
        <begin position="538"/>
        <end position="854"/>
    </location>
</feature>
<dbReference type="SUPFAM" id="SSF69572">
    <property type="entry name" value="Activating enzymes of the ubiquitin-like proteins"/>
    <property type="match status" value="1"/>
</dbReference>
<dbReference type="Gene3D" id="3.30.1330.230">
    <property type="match status" value="1"/>
</dbReference>
<keyword evidence="4" id="KW-1185">Reference proteome</keyword>
<proteinExistence type="predicted"/>
<feature type="compositionally biased region" description="Basic and acidic residues" evidence="1">
    <location>
        <begin position="7"/>
        <end position="16"/>
    </location>
</feature>
<evidence type="ECO:0000313" key="4">
    <source>
        <dbReference type="Proteomes" id="UP000244900"/>
    </source>
</evidence>
<protein>
    <submittedName>
        <fullName evidence="3">Transcriptional activator protein</fullName>
    </submittedName>
</protein>
<feature type="compositionally biased region" description="Low complexity" evidence="1">
    <location>
        <begin position="435"/>
        <end position="445"/>
    </location>
</feature>
<evidence type="ECO:0000256" key="1">
    <source>
        <dbReference type="SAM" id="MobiDB-lite"/>
    </source>
</evidence>